<accession>A0ABW5D4T6</accession>
<protein>
    <recommendedName>
        <fullName evidence="4">Transporter</fullName>
    </recommendedName>
</protein>
<evidence type="ECO:0000313" key="3">
    <source>
        <dbReference type="Proteomes" id="UP001597375"/>
    </source>
</evidence>
<keyword evidence="1" id="KW-0732">Signal</keyword>
<evidence type="ECO:0000256" key="1">
    <source>
        <dbReference type="SAM" id="SignalP"/>
    </source>
</evidence>
<feature type="signal peptide" evidence="1">
    <location>
        <begin position="1"/>
        <end position="19"/>
    </location>
</feature>
<dbReference type="RefSeq" id="WP_386818935.1">
    <property type="nucleotide sequence ID" value="NZ_JBHUIT010000003.1"/>
</dbReference>
<name>A0ABW5D4T6_9BACT</name>
<feature type="chain" id="PRO_5046637013" description="Transporter" evidence="1">
    <location>
        <begin position="20"/>
        <end position="288"/>
    </location>
</feature>
<comment type="caution">
    <text evidence="2">The sequence shown here is derived from an EMBL/GenBank/DDBJ whole genome shotgun (WGS) entry which is preliminary data.</text>
</comment>
<gene>
    <name evidence="2" type="ORF">ACFSSA_05085</name>
</gene>
<reference evidence="3" key="1">
    <citation type="journal article" date="2019" name="Int. J. Syst. Evol. Microbiol.">
        <title>The Global Catalogue of Microorganisms (GCM) 10K type strain sequencing project: providing services to taxonomists for standard genome sequencing and annotation.</title>
        <authorList>
            <consortium name="The Broad Institute Genomics Platform"/>
            <consortium name="The Broad Institute Genome Sequencing Center for Infectious Disease"/>
            <person name="Wu L."/>
            <person name="Ma J."/>
        </authorList>
    </citation>
    <scope>NUCLEOTIDE SEQUENCE [LARGE SCALE GENOMIC DNA]</scope>
    <source>
        <strain evidence="3">CGMCC 4.7106</strain>
    </source>
</reference>
<sequence length="288" mass="31336">MSKFLLTTAVLAASAIHSAALEDHHQHSHDQAAPTGQGDWLEPFEHVHFSKSGTPVVHSFGIEPALTGRDFFLSHRYRKGDGTHEHEIEAELEWALTRRLGLIFELPYAYVDEESVGTSEGFGDLAIVPRALVYESERFLLTAQVEVIAPTGDDEIGGETSIAPGFAAWLDLGNWWTLNSQASVEHVFAEDSSEFVFGFGLVKTFGKSGVATHSHSHHSSVGLLNLHAEVAGTVGLNGDEKGRINAEGLLGISYGLSSRLDIRAAYEFPLTSPEDFDHGVVTGIIYHF</sequence>
<organism evidence="2 3">
    <name type="scientific">Luteolibacter algae</name>
    <dbReference type="NCBI Taxonomy" id="454151"/>
    <lineage>
        <taxon>Bacteria</taxon>
        <taxon>Pseudomonadati</taxon>
        <taxon>Verrucomicrobiota</taxon>
        <taxon>Verrucomicrobiia</taxon>
        <taxon>Verrucomicrobiales</taxon>
        <taxon>Verrucomicrobiaceae</taxon>
        <taxon>Luteolibacter</taxon>
    </lineage>
</organism>
<proteinExistence type="predicted"/>
<dbReference type="EMBL" id="JBHUIT010000003">
    <property type="protein sequence ID" value="MFD2256043.1"/>
    <property type="molecule type" value="Genomic_DNA"/>
</dbReference>
<evidence type="ECO:0000313" key="2">
    <source>
        <dbReference type="EMBL" id="MFD2256043.1"/>
    </source>
</evidence>
<keyword evidence="3" id="KW-1185">Reference proteome</keyword>
<evidence type="ECO:0008006" key="4">
    <source>
        <dbReference type="Google" id="ProtNLM"/>
    </source>
</evidence>
<dbReference type="Proteomes" id="UP001597375">
    <property type="component" value="Unassembled WGS sequence"/>
</dbReference>